<dbReference type="EMBL" id="BK014988">
    <property type="protein sequence ID" value="DAD85835.1"/>
    <property type="molecule type" value="Genomic_DNA"/>
</dbReference>
<reference evidence="2" key="1">
    <citation type="journal article" date="2021" name="Proc. Natl. Acad. Sci. U.S.A.">
        <title>A Catalog of Tens of Thousands of Viruses from Human Metagenomes Reveals Hidden Associations with Chronic Diseases.</title>
        <authorList>
            <person name="Tisza M.J."/>
            <person name="Buck C.B."/>
        </authorList>
    </citation>
    <scope>NUCLEOTIDE SEQUENCE</scope>
    <source>
        <strain evidence="2">CtDEu7</strain>
    </source>
</reference>
<organism evidence="2">
    <name type="scientific">Inoviridae sp. ctDEu7</name>
    <dbReference type="NCBI Taxonomy" id="2826759"/>
    <lineage>
        <taxon>Viruses</taxon>
        <taxon>Monodnaviria</taxon>
        <taxon>Loebvirae</taxon>
        <taxon>Hofneiviricota</taxon>
        <taxon>Faserviricetes</taxon>
        <taxon>Tubulavirales</taxon>
        <taxon>Inoviridae</taxon>
    </lineage>
</organism>
<sequence>MGCKVRGVCMDFFELMHVIYEHLYKIFAFRLQLGSYNFTIGSVIFGLFVISCSVALLQYLFGD</sequence>
<keyword evidence="1" id="KW-1133">Transmembrane helix</keyword>
<accession>A0A8S5MVA4</accession>
<evidence type="ECO:0000256" key="1">
    <source>
        <dbReference type="SAM" id="Phobius"/>
    </source>
</evidence>
<feature type="transmembrane region" description="Helical" evidence="1">
    <location>
        <begin position="38"/>
        <end position="61"/>
    </location>
</feature>
<protein>
    <submittedName>
        <fullName evidence="2">Uncharacterized protein</fullName>
    </submittedName>
</protein>
<proteinExistence type="predicted"/>
<keyword evidence="1" id="KW-0812">Transmembrane</keyword>
<evidence type="ECO:0000313" key="2">
    <source>
        <dbReference type="EMBL" id="DAD85835.1"/>
    </source>
</evidence>
<keyword evidence="1" id="KW-0472">Membrane</keyword>
<name>A0A8S5MVA4_9VIRU</name>